<evidence type="ECO:0000313" key="3">
    <source>
        <dbReference type="Proteomes" id="UP001164746"/>
    </source>
</evidence>
<proteinExistence type="predicted"/>
<dbReference type="Proteomes" id="UP001164746">
    <property type="component" value="Chromosome 12"/>
</dbReference>
<organism evidence="2 3">
    <name type="scientific">Mya arenaria</name>
    <name type="common">Soft-shell clam</name>
    <dbReference type="NCBI Taxonomy" id="6604"/>
    <lineage>
        <taxon>Eukaryota</taxon>
        <taxon>Metazoa</taxon>
        <taxon>Spiralia</taxon>
        <taxon>Lophotrochozoa</taxon>
        <taxon>Mollusca</taxon>
        <taxon>Bivalvia</taxon>
        <taxon>Autobranchia</taxon>
        <taxon>Heteroconchia</taxon>
        <taxon>Euheterodonta</taxon>
        <taxon>Imparidentia</taxon>
        <taxon>Neoheterodontei</taxon>
        <taxon>Myida</taxon>
        <taxon>Myoidea</taxon>
        <taxon>Myidae</taxon>
        <taxon>Mya</taxon>
    </lineage>
</organism>
<dbReference type="EMBL" id="CP111023">
    <property type="protein sequence ID" value="WAR21475.1"/>
    <property type="molecule type" value="Genomic_DNA"/>
</dbReference>
<name>A0ABY7FH25_MYAAR</name>
<reference evidence="2" key="1">
    <citation type="submission" date="2022-11" db="EMBL/GenBank/DDBJ databases">
        <title>Centuries of genome instability and evolution in soft-shell clam transmissible cancer (bioRxiv).</title>
        <authorList>
            <person name="Hart S.F.M."/>
            <person name="Yonemitsu M.A."/>
            <person name="Giersch R.M."/>
            <person name="Beal B.F."/>
            <person name="Arriagada G."/>
            <person name="Davis B.W."/>
            <person name="Ostrander E.A."/>
            <person name="Goff S.P."/>
            <person name="Metzger M.J."/>
        </authorList>
    </citation>
    <scope>NUCLEOTIDE SEQUENCE</scope>
    <source>
        <strain evidence="2">MELC-2E11</strain>
        <tissue evidence="2">Siphon/mantle</tissue>
    </source>
</reference>
<evidence type="ECO:0000256" key="1">
    <source>
        <dbReference type="SAM" id="MobiDB-lite"/>
    </source>
</evidence>
<evidence type="ECO:0000313" key="2">
    <source>
        <dbReference type="EMBL" id="WAR21475.1"/>
    </source>
</evidence>
<keyword evidence="3" id="KW-1185">Reference proteome</keyword>
<feature type="region of interest" description="Disordered" evidence="1">
    <location>
        <begin position="71"/>
        <end position="92"/>
    </location>
</feature>
<gene>
    <name evidence="2" type="ORF">MAR_015449</name>
</gene>
<sequence>MLKIFKLIASHNLVKLPETGTKMVKITKVGSCNKKICIRNRNQRYNFGYRPDMSDIRLDVTAGHSPIFQRNPAQTGHQAGNQSRALSLSQGNGNQGGNWGIENCPDRDAFVAMHIA</sequence>
<protein>
    <submittedName>
        <fullName evidence="2">Uncharacterized protein</fullName>
    </submittedName>
</protein>
<feature type="compositionally biased region" description="Polar residues" evidence="1">
    <location>
        <begin position="71"/>
        <end position="89"/>
    </location>
</feature>
<accession>A0ABY7FH25</accession>